<dbReference type="Gene3D" id="3.40.630.30">
    <property type="match status" value="1"/>
</dbReference>
<protein>
    <recommendedName>
        <fullName evidence="1">N-acetyltransferase domain-containing protein</fullName>
    </recommendedName>
</protein>
<dbReference type="PROSITE" id="PS51186">
    <property type="entry name" value="GNAT"/>
    <property type="match status" value="1"/>
</dbReference>
<organism evidence="2 3">
    <name type="scientific">Sphingobium ummariense RL-3</name>
    <dbReference type="NCBI Taxonomy" id="1346791"/>
    <lineage>
        <taxon>Bacteria</taxon>
        <taxon>Pseudomonadati</taxon>
        <taxon>Pseudomonadota</taxon>
        <taxon>Alphaproteobacteria</taxon>
        <taxon>Sphingomonadales</taxon>
        <taxon>Sphingomonadaceae</taxon>
        <taxon>Sphingobium</taxon>
    </lineage>
</organism>
<dbReference type="GO" id="GO:0016747">
    <property type="term" value="F:acyltransferase activity, transferring groups other than amino-acyl groups"/>
    <property type="evidence" value="ECO:0007669"/>
    <property type="project" value="InterPro"/>
</dbReference>
<feature type="domain" description="N-acetyltransferase" evidence="1">
    <location>
        <begin position="24"/>
        <end position="218"/>
    </location>
</feature>
<gene>
    <name evidence="2" type="ORF">M529_19400</name>
</gene>
<name>T0J111_9SPHN</name>
<reference evidence="2 3" key="1">
    <citation type="journal article" date="2013" name="Genome Announc.">
        <title>Draft Genome Sequence of Sphingobium ummariense Strain RL-3, a Hexachlorocyclohexane-Degrading Bacterium.</title>
        <authorList>
            <person name="Kohli P."/>
            <person name="Dua A."/>
            <person name="Sangwan N."/>
            <person name="Oldach P."/>
            <person name="Khurana J.P."/>
            <person name="Lal R."/>
        </authorList>
    </citation>
    <scope>NUCLEOTIDE SEQUENCE [LARGE SCALE GENOMIC DNA]</scope>
    <source>
        <strain evidence="2 3">RL-3</strain>
    </source>
</reference>
<keyword evidence="3" id="KW-1185">Reference proteome</keyword>
<dbReference type="PATRIC" id="fig|1346791.3.peg.3745"/>
<dbReference type="SUPFAM" id="SSF55729">
    <property type="entry name" value="Acyl-CoA N-acyltransferases (Nat)"/>
    <property type="match status" value="1"/>
</dbReference>
<comment type="caution">
    <text evidence="2">The sequence shown here is derived from an EMBL/GenBank/DDBJ whole genome shotgun (WGS) entry which is preliminary data.</text>
</comment>
<accession>T0J111</accession>
<evidence type="ECO:0000313" key="3">
    <source>
        <dbReference type="Proteomes" id="UP000015523"/>
    </source>
</evidence>
<dbReference type="EMBL" id="AUWY01000120">
    <property type="protein sequence ID" value="EQB30517.1"/>
    <property type="molecule type" value="Genomic_DNA"/>
</dbReference>
<evidence type="ECO:0000259" key="1">
    <source>
        <dbReference type="PROSITE" id="PS51186"/>
    </source>
</evidence>
<dbReference type="InterPro" id="IPR016181">
    <property type="entry name" value="Acyl_CoA_acyltransferase"/>
</dbReference>
<dbReference type="Pfam" id="PF00583">
    <property type="entry name" value="Acetyltransf_1"/>
    <property type="match status" value="1"/>
</dbReference>
<dbReference type="eggNOG" id="COG0454">
    <property type="taxonomic scope" value="Bacteria"/>
</dbReference>
<dbReference type="CDD" id="cd04301">
    <property type="entry name" value="NAT_SF"/>
    <property type="match status" value="1"/>
</dbReference>
<dbReference type="AlphaFoldDB" id="T0J111"/>
<dbReference type="STRING" id="1346791.M529_19400"/>
<sequence length="218" mass="24062">MRPTPPHRRKTLPTQLNNPSGNTVRIADLTGAALVAALDSLAALRIAVFRDFPYLYDGDRAYERDYLGAYARSPGAIVVGAYDGDRLVGAATAAPMADHAEAFAEPLAAQGIPIDRVYYFGESVLLPGWRGRGIGHAFLDRREAKARELGFDLAAFCAVIRPPDHPARPTDYSPLDPLWRRHGFAPVDGLVCHFAWKDVGEEAESHHPMQFWMKRLAE</sequence>
<evidence type="ECO:0000313" key="2">
    <source>
        <dbReference type="EMBL" id="EQB30517.1"/>
    </source>
</evidence>
<dbReference type="Proteomes" id="UP000015523">
    <property type="component" value="Unassembled WGS sequence"/>
</dbReference>
<dbReference type="InterPro" id="IPR000182">
    <property type="entry name" value="GNAT_dom"/>
</dbReference>
<proteinExistence type="predicted"/>